<proteinExistence type="inferred from homology"/>
<evidence type="ECO:0000256" key="2">
    <source>
        <dbReference type="ARBA" id="ARBA00007613"/>
    </source>
</evidence>
<evidence type="ECO:0000256" key="8">
    <source>
        <dbReference type="SAM" id="Coils"/>
    </source>
</evidence>
<keyword evidence="10" id="KW-1185">Reference proteome</keyword>
<accession>A0ABQ1WY73</accession>
<dbReference type="InterPro" id="IPR051906">
    <property type="entry name" value="TolC-like"/>
</dbReference>
<keyword evidence="5" id="KW-0812">Transmembrane</keyword>
<evidence type="ECO:0000256" key="4">
    <source>
        <dbReference type="ARBA" id="ARBA00022452"/>
    </source>
</evidence>
<name>A0ABQ1WY73_9BACT</name>
<dbReference type="EMBL" id="BMGS01000007">
    <property type="protein sequence ID" value="GGG50231.1"/>
    <property type="molecule type" value="Genomic_DNA"/>
</dbReference>
<dbReference type="Pfam" id="PF02321">
    <property type="entry name" value="OEP"/>
    <property type="match status" value="2"/>
</dbReference>
<keyword evidence="4" id="KW-1134">Transmembrane beta strand</keyword>
<dbReference type="InterPro" id="IPR003423">
    <property type="entry name" value="OMP_efflux"/>
</dbReference>
<feature type="coiled-coil region" evidence="8">
    <location>
        <begin position="419"/>
        <end position="446"/>
    </location>
</feature>
<comment type="subcellular location">
    <subcellularLocation>
        <location evidence="1">Cell outer membrane</location>
    </subcellularLocation>
</comment>
<comment type="caution">
    <text evidence="9">The sequence shown here is derived from an EMBL/GenBank/DDBJ whole genome shotgun (WGS) entry which is preliminary data.</text>
</comment>
<evidence type="ECO:0000256" key="3">
    <source>
        <dbReference type="ARBA" id="ARBA00022448"/>
    </source>
</evidence>
<dbReference type="SUPFAM" id="SSF56954">
    <property type="entry name" value="Outer membrane efflux proteins (OEP)"/>
    <property type="match status" value="1"/>
</dbReference>
<evidence type="ECO:0000256" key="7">
    <source>
        <dbReference type="ARBA" id="ARBA00023237"/>
    </source>
</evidence>
<evidence type="ECO:0000256" key="6">
    <source>
        <dbReference type="ARBA" id="ARBA00023136"/>
    </source>
</evidence>
<keyword evidence="7" id="KW-0998">Cell outer membrane</keyword>
<comment type="similarity">
    <text evidence="2">Belongs to the outer membrane factor (OMF) (TC 1.B.17) family.</text>
</comment>
<gene>
    <name evidence="9" type="ORF">GCM10011378_27980</name>
</gene>
<organism evidence="9 10">
    <name type="scientific">Hymenobacter glacieicola</name>
    <dbReference type="NCBI Taxonomy" id="1562124"/>
    <lineage>
        <taxon>Bacteria</taxon>
        <taxon>Pseudomonadati</taxon>
        <taxon>Bacteroidota</taxon>
        <taxon>Cytophagia</taxon>
        <taxon>Cytophagales</taxon>
        <taxon>Hymenobacteraceae</taxon>
        <taxon>Hymenobacter</taxon>
    </lineage>
</organism>
<sequence length="527" mass="57650">MVAPATGAAGPAALAASHQLYTPDFMKRFYWLLMSMSAGMLTSPVLAQTTPTQPPAGALSPAAPTGPWSLQRAIDYALQNNLTVRQQQLTSTLQNATLRQSQAALLPTANLSGTQAWNYGTGLDPLTNDFVSQTIRSNNFSANTQVTLFAGFQLRNTVKRNALDSEASLLDIEKSRNDLSLNVASAFLQLVLAEELVRTNEVRVSSTQAQVERTQKLLKAGAIPESNLLDIQAQLASDELNVITAQNQRDLARLSLTQLLNLPSPTGFQIDVPPLADPDEEPLLSADPDGTYQTAQSLLPEVKAADLRVRSAQRSLDIARGAYYPRLGFGAGIFTGFSSSRLARVFNGDSTEAVAVPVFQPGVGGQPVPSQYFLLQPKQAIPELLPSSFSSQVKDNLGKSLQFQLQIPILNGLQTRTGVQRAQINIQQQELRAEQTRLQLRQSIQQSYADAIAAQRRYLSARRQVEALTTAYRNAEIRFNNGLLNGTEFNIAKNNLTAAESTMIQAKYEFIFRRKVLDFYQGRPISL</sequence>
<dbReference type="Proteomes" id="UP000601361">
    <property type="component" value="Unassembled WGS sequence"/>
</dbReference>
<dbReference type="PANTHER" id="PTHR30026">
    <property type="entry name" value="OUTER MEMBRANE PROTEIN TOLC"/>
    <property type="match status" value="1"/>
</dbReference>
<keyword evidence="6" id="KW-0472">Membrane</keyword>
<dbReference type="Gene3D" id="1.20.1600.10">
    <property type="entry name" value="Outer membrane efflux proteins (OEP)"/>
    <property type="match status" value="1"/>
</dbReference>
<evidence type="ECO:0000256" key="1">
    <source>
        <dbReference type="ARBA" id="ARBA00004442"/>
    </source>
</evidence>
<evidence type="ECO:0000256" key="5">
    <source>
        <dbReference type="ARBA" id="ARBA00022692"/>
    </source>
</evidence>
<reference evidence="10" key="1">
    <citation type="journal article" date="2019" name="Int. J. Syst. Evol. Microbiol.">
        <title>The Global Catalogue of Microorganisms (GCM) 10K type strain sequencing project: providing services to taxonomists for standard genome sequencing and annotation.</title>
        <authorList>
            <consortium name="The Broad Institute Genomics Platform"/>
            <consortium name="The Broad Institute Genome Sequencing Center for Infectious Disease"/>
            <person name="Wu L."/>
            <person name="Ma J."/>
        </authorList>
    </citation>
    <scope>NUCLEOTIDE SEQUENCE [LARGE SCALE GENOMIC DNA]</scope>
    <source>
        <strain evidence="10">CGMCC 1.12990</strain>
    </source>
</reference>
<keyword evidence="3" id="KW-0813">Transport</keyword>
<evidence type="ECO:0000313" key="9">
    <source>
        <dbReference type="EMBL" id="GGG50231.1"/>
    </source>
</evidence>
<keyword evidence="8" id="KW-0175">Coiled coil</keyword>
<protein>
    <submittedName>
        <fullName evidence="9">Transporter</fullName>
    </submittedName>
</protein>
<evidence type="ECO:0000313" key="10">
    <source>
        <dbReference type="Proteomes" id="UP000601361"/>
    </source>
</evidence>
<dbReference type="PANTHER" id="PTHR30026:SF20">
    <property type="entry name" value="OUTER MEMBRANE PROTEIN TOLC"/>
    <property type="match status" value="1"/>
</dbReference>